<dbReference type="InterPro" id="IPR036249">
    <property type="entry name" value="Thioredoxin-like_sf"/>
</dbReference>
<dbReference type="InterPro" id="IPR013766">
    <property type="entry name" value="Thioredoxin_domain"/>
</dbReference>
<dbReference type="InterPro" id="IPR037944">
    <property type="entry name" value="PRX5-like"/>
</dbReference>
<dbReference type="GO" id="GO:0045454">
    <property type="term" value="P:cell redox homeostasis"/>
    <property type="evidence" value="ECO:0007669"/>
    <property type="project" value="TreeGrafter"/>
</dbReference>
<dbReference type="GO" id="GO:0042744">
    <property type="term" value="P:hydrogen peroxide catabolic process"/>
    <property type="evidence" value="ECO:0007669"/>
    <property type="project" value="TreeGrafter"/>
</dbReference>
<organism evidence="9">
    <name type="scientific">Spongospora subterranea</name>
    <dbReference type="NCBI Taxonomy" id="70186"/>
    <lineage>
        <taxon>Eukaryota</taxon>
        <taxon>Sar</taxon>
        <taxon>Rhizaria</taxon>
        <taxon>Endomyxa</taxon>
        <taxon>Phytomyxea</taxon>
        <taxon>Plasmodiophorida</taxon>
        <taxon>Plasmodiophoridae</taxon>
        <taxon>Spongospora</taxon>
    </lineage>
</organism>
<sequence length="193" mass="21468">MQASVVRRFVPIWRRNGWASLKSLAVKEGDLLPERVVFKTRSDNQWLDVSTDDVFKGKRVALFGLPGAFTPTCSSTHLPRYSELAPELKKNGIDKIVCVSVNDAFVCNAWIKDLKAKDVMILPDGNTTFTKSIGALVDKSSIGFGLRSWRYSMVVNDGKVEKVFCEPDQEGDPFEVSDADTMLAYLKGKQSKA</sequence>
<feature type="active site" description="Cysteine sulfenic acid (-SOH) intermediate" evidence="6">
    <location>
        <position position="73"/>
    </location>
</feature>
<evidence type="ECO:0000256" key="4">
    <source>
        <dbReference type="ARBA" id="ARBA00023002"/>
    </source>
</evidence>
<dbReference type="PROSITE" id="PS51352">
    <property type="entry name" value="THIOREDOXIN_2"/>
    <property type="match status" value="1"/>
</dbReference>
<keyword evidence="2 7" id="KW-0575">Peroxidase</keyword>
<dbReference type="GO" id="GO:0005737">
    <property type="term" value="C:cytoplasm"/>
    <property type="evidence" value="ECO:0007669"/>
    <property type="project" value="TreeGrafter"/>
</dbReference>
<dbReference type="GO" id="GO:0034599">
    <property type="term" value="P:cellular response to oxidative stress"/>
    <property type="evidence" value="ECO:0007669"/>
    <property type="project" value="InterPro"/>
</dbReference>
<proteinExistence type="inferred from homology"/>
<dbReference type="InterPro" id="IPR013740">
    <property type="entry name" value="Redoxin"/>
</dbReference>
<dbReference type="Pfam" id="PF08534">
    <property type="entry name" value="Redoxin"/>
    <property type="match status" value="1"/>
</dbReference>
<feature type="domain" description="Thioredoxin" evidence="8">
    <location>
        <begin position="26"/>
        <end position="191"/>
    </location>
</feature>
<accession>A0A0H5R541</accession>
<keyword evidence="3 7" id="KW-0049">Antioxidant</keyword>
<evidence type="ECO:0000256" key="3">
    <source>
        <dbReference type="ARBA" id="ARBA00022862"/>
    </source>
</evidence>
<dbReference type="PANTHER" id="PTHR10430">
    <property type="entry name" value="PEROXIREDOXIN"/>
    <property type="match status" value="1"/>
</dbReference>
<evidence type="ECO:0000313" key="9">
    <source>
        <dbReference type="EMBL" id="CRZ08917.1"/>
    </source>
</evidence>
<name>A0A0H5R541_9EUKA</name>
<comment type="function">
    <text evidence="7">Thiol-specific peroxidase that catalyzes the reduction of hydrogen peroxide and organic hydroperoxides to water and alcohols, respectively. Plays a role in cell protection against oxidative stress by detoxifying peroxides.</text>
</comment>
<evidence type="ECO:0000256" key="2">
    <source>
        <dbReference type="ARBA" id="ARBA00022559"/>
    </source>
</evidence>
<comment type="similarity">
    <text evidence="1 7">Belongs to the peroxiredoxin family. Prx5 subfamily.</text>
</comment>
<protein>
    <recommendedName>
        <fullName evidence="8">Thioredoxin domain-containing protein</fullName>
    </recommendedName>
</protein>
<evidence type="ECO:0000256" key="1">
    <source>
        <dbReference type="ARBA" id="ARBA00010505"/>
    </source>
</evidence>
<dbReference type="GO" id="GO:0008379">
    <property type="term" value="F:thioredoxin peroxidase activity"/>
    <property type="evidence" value="ECO:0007669"/>
    <property type="project" value="InterPro"/>
</dbReference>
<dbReference type="FunFam" id="3.40.30.10:FF:000020">
    <property type="entry name" value="Peroxiredoxin"/>
    <property type="match status" value="1"/>
</dbReference>
<dbReference type="EMBL" id="HACM01008475">
    <property type="protein sequence ID" value="CRZ08917.1"/>
    <property type="molecule type" value="Transcribed_RNA"/>
</dbReference>
<evidence type="ECO:0000259" key="8">
    <source>
        <dbReference type="PROSITE" id="PS51352"/>
    </source>
</evidence>
<evidence type="ECO:0000256" key="5">
    <source>
        <dbReference type="ARBA" id="ARBA00023284"/>
    </source>
</evidence>
<dbReference type="AlphaFoldDB" id="A0A0H5R541"/>
<reference evidence="9" key="1">
    <citation type="submission" date="2015-04" db="EMBL/GenBank/DDBJ databases">
        <title>The genome sequence of the plant pathogenic Rhizarian Plasmodiophora brassicae reveals insights in its biotrophic life cycle and the origin of chitin synthesis.</title>
        <authorList>
            <person name="Schwelm A."/>
            <person name="Fogelqvist J."/>
            <person name="Knaust A."/>
            <person name="Julke S."/>
            <person name="Lilja T."/>
            <person name="Dhandapani V."/>
            <person name="Bonilla-Rosso G."/>
            <person name="Karlsson M."/>
            <person name="Shevchenko A."/>
            <person name="Choi S.R."/>
            <person name="Kim H.G."/>
            <person name="Park J.Y."/>
            <person name="Lim Y.P."/>
            <person name="Ludwig-Muller J."/>
            <person name="Dixelius C."/>
        </authorList>
    </citation>
    <scope>NUCLEOTIDE SEQUENCE</scope>
    <source>
        <tissue evidence="9">Potato root galls</tissue>
    </source>
</reference>
<evidence type="ECO:0000256" key="6">
    <source>
        <dbReference type="PIRSR" id="PIRSR637944-1"/>
    </source>
</evidence>
<evidence type="ECO:0000256" key="7">
    <source>
        <dbReference type="RuleBase" id="RU366011"/>
    </source>
</evidence>
<dbReference type="SUPFAM" id="SSF52833">
    <property type="entry name" value="Thioredoxin-like"/>
    <property type="match status" value="1"/>
</dbReference>
<keyword evidence="4 7" id="KW-0560">Oxidoreductase</keyword>
<dbReference type="PANTHER" id="PTHR10430:SF16">
    <property type="entry name" value="PEROXIREDOXIN-5, MITOCHONDRIAL"/>
    <property type="match status" value="1"/>
</dbReference>
<keyword evidence="5 7" id="KW-0676">Redox-active center</keyword>
<dbReference type="CDD" id="cd03013">
    <property type="entry name" value="PRX5_like"/>
    <property type="match status" value="1"/>
</dbReference>
<dbReference type="Gene3D" id="3.40.30.10">
    <property type="entry name" value="Glutaredoxin"/>
    <property type="match status" value="1"/>
</dbReference>